<keyword evidence="1" id="KW-0233">DNA recombination</keyword>
<dbReference type="EMBL" id="BAAAPN010000032">
    <property type="protein sequence ID" value="GAA1753721.1"/>
    <property type="molecule type" value="Genomic_DNA"/>
</dbReference>
<reference evidence="4" key="1">
    <citation type="journal article" date="2019" name="Int. J. Syst. Evol. Microbiol.">
        <title>The Global Catalogue of Microorganisms (GCM) 10K type strain sequencing project: providing services to taxonomists for standard genome sequencing and annotation.</title>
        <authorList>
            <consortium name="The Broad Institute Genomics Platform"/>
            <consortium name="The Broad Institute Genome Sequencing Center for Infectious Disease"/>
            <person name="Wu L."/>
            <person name="Ma J."/>
        </authorList>
    </citation>
    <scope>NUCLEOTIDE SEQUENCE [LARGE SCALE GENOMIC DNA]</scope>
    <source>
        <strain evidence="4">JCM 15591</strain>
    </source>
</reference>
<evidence type="ECO:0000259" key="2">
    <source>
        <dbReference type="PROSITE" id="PS51898"/>
    </source>
</evidence>
<evidence type="ECO:0000313" key="3">
    <source>
        <dbReference type="EMBL" id="GAA1753721.1"/>
    </source>
</evidence>
<evidence type="ECO:0000313" key="4">
    <source>
        <dbReference type="Proteomes" id="UP001501475"/>
    </source>
</evidence>
<dbReference type="PROSITE" id="PS51898">
    <property type="entry name" value="TYR_RECOMBINASE"/>
    <property type="match status" value="1"/>
</dbReference>
<dbReference type="InterPro" id="IPR013762">
    <property type="entry name" value="Integrase-like_cat_sf"/>
</dbReference>
<dbReference type="InterPro" id="IPR050090">
    <property type="entry name" value="Tyrosine_recombinase_XerCD"/>
</dbReference>
<evidence type="ECO:0000256" key="1">
    <source>
        <dbReference type="ARBA" id="ARBA00023172"/>
    </source>
</evidence>
<dbReference type="InterPro" id="IPR002104">
    <property type="entry name" value="Integrase_catalytic"/>
</dbReference>
<protein>
    <submittedName>
        <fullName evidence="3">Site-specific integrase</fullName>
    </submittedName>
</protein>
<dbReference type="Pfam" id="PF00589">
    <property type="entry name" value="Phage_integrase"/>
    <property type="match status" value="1"/>
</dbReference>
<dbReference type="InterPro" id="IPR011010">
    <property type="entry name" value="DNA_brk_join_enz"/>
</dbReference>
<dbReference type="PANTHER" id="PTHR30349">
    <property type="entry name" value="PHAGE INTEGRASE-RELATED"/>
    <property type="match status" value="1"/>
</dbReference>
<name>A0ABP4WIJ6_9MICO</name>
<dbReference type="PANTHER" id="PTHR30349:SF81">
    <property type="entry name" value="TYROSINE RECOMBINASE XERC"/>
    <property type="match status" value="1"/>
</dbReference>
<dbReference type="RefSeq" id="WP_344063526.1">
    <property type="nucleotide sequence ID" value="NZ_BAAAPN010000032.1"/>
</dbReference>
<accession>A0ABP4WIJ6</accession>
<dbReference type="Gene3D" id="1.10.443.10">
    <property type="entry name" value="Intergrase catalytic core"/>
    <property type="match status" value="1"/>
</dbReference>
<keyword evidence="4" id="KW-1185">Reference proteome</keyword>
<dbReference type="Proteomes" id="UP001501475">
    <property type="component" value="Unassembled WGS sequence"/>
</dbReference>
<dbReference type="SUPFAM" id="SSF56349">
    <property type="entry name" value="DNA breaking-rejoining enzymes"/>
    <property type="match status" value="1"/>
</dbReference>
<proteinExistence type="predicted"/>
<feature type="domain" description="Tyr recombinase" evidence="2">
    <location>
        <begin position="130"/>
        <end position="312"/>
    </location>
</feature>
<organism evidence="3 4">
    <name type="scientific">Nostocoides vanveenii</name>
    <dbReference type="NCBI Taxonomy" id="330835"/>
    <lineage>
        <taxon>Bacteria</taxon>
        <taxon>Bacillati</taxon>
        <taxon>Actinomycetota</taxon>
        <taxon>Actinomycetes</taxon>
        <taxon>Micrococcales</taxon>
        <taxon>Intrasporangiaceae</taxon>
        <taxon>Nostocoides</taxon>
    </lineage>
</organism>
<gene>
    <name evidence="3" type="ORF">GCM10009810_11980</name>
</gene>
<sequence length="324" mass="34888">MASLIGFRPGGALVETYLSTFTSPASARSMRASLDAVAREVAYAEDLEIGADPLFPPRERLDWVNLDYPAAVYLRSLLVGRWSPATVNRHLAAVRGVVRTARLSGLMEPSRADAVGTALTSLPRSSSGPVAGPSVTHGGLKAMFADIAGRDGDVHRRDAAMLALLTMCAVRRSELAAVDVDDLAGSELVIRHGKGGRQRLVFLHGGALHAVEHWRLVRFDGPGPLLVTFGRGCTSERMTGHGIWKRVGFLADRAGVPRFAPHDCRRWAITELLSAGQDVIAVRDLAGHASVDTTSRYDRRGVEAARQASTHLHIPYVAPHTSWA</sequence>
<comment type="caution">
    <text evidence="3">The sequence shown here is derived from an EMBL/GenBank/DDBJ whole genome shotgun (WGS) entry which is preliminary data.</text>
</comment>